<keyword evidence="1" id="KW-0479">Metal-binding</keyword>
<dbReference type="OMA" id="GYGTAWK"/>
<evidence type="ECO:0000256" key="1">
    <source>
        <dbReference type="ARBA" id="ARBA00022723"/>
    </source>
</evidence>
<dbReference type="Gene3D" id="3.90.180.10">
    <property type="entry name" value="Medium-chain alcohol dehydrogenases, catalytic domain"/>
    <property type="match status" value="1"/>
</dbReference>
<dbReference type="AlphaFoldDB" id="A0A7N0VF91"/>
<protein>
    <recommendedName>
        <fullName evidence="5">Alcohol dehydrogenase</fullName>
    </recommendedName>
</protein>
<keyword evidence="4" id="KW-1185">Reference proteome</keyword>
<dbReference type="Gramene" id="Kaladp0671s0002.1.v1.1">
    <property type="protein sequence ID" value="Kaladp0671s0002.1.v1.1"/>
    <property type="gene ID" value="Kaladp0671s0002.v1.1"/>
</dbReference>
<dbReference type="Gene3D" id="3.40.50.720">
    <property type="entry name" value="NAD(P)-binding Rossmann-like Domain"/>
    <property type="match status" value="1"/>
</dbReference>
<sequence length="65" mass="6437">MALLSCCVSTGVGAAWNTANVQNGSTVAVFGLGSVGLAVAEGARARGASRIIGVDVNPDKFIKGM</sequence>
<proteinExistence type="predicted"/>
<evidence type="ECO:0008006" key="5">
    <source>
        <dbReference type="Google" id="ProtNLM"/>
    </source>
</evidence>
<dbReference type="PANTHER" id="PTHR43880">
    <property type="entry name" value="ALCOHOL DEHYDROGENASE"/>
    <property type="match status" value="1"/>
</dbReference>
<evidence type="ECO:0000313" key="4">
    <source>
        <dbReference type="Proteomes" id="UP000594263"/>
    </source>
</evidence>
<dbReference type="InterPro" id="IPR036291">
    <property type="entry name" value="NAD(P)-bd_dom_sf"/>
</dbReference>
<organism evidence="3 4">
    <name type="scientific">Kalanchoe fedtschenkoi</name>
    <name type="common">Lavender scallops</name>
    <name type="synonym">South American air plant</name>
    <dbReference type="NCBI Taxonomy" id="63787"/>
    <lineage>
        <taxon>Eukaryota</taxon>
        <taxon>Viridiplantae</taxon>
        <taxon>Streptophyta</taxon>
        <taxon>Embryophyta</taxon>
        <taxon>Tracheophyta</taxon>
        <taxon>Spermatophyta</taxon>
        <taxon>Magnoliopsida</taxon>
        <taxon>eudicotyledons</taxon>
        <taxon>Gunneridae</taxon>
        <taxon>Pentapetalae</taxon>
        <taxon>Saxifragales</taxon>
        <taxon>Crassulaceae</taxon>
        <taxon>Kalanchoe</taxon>
    </lineage>
</organism>
<dbReference type="GO" id="GO:0051903">
    <property type="term" value="F:S-(hydroxymethyl)glutathione dehydrogenase [NAD(P)+] activity"/>
    <property type="evidence" value="ECO:0007669"/>
    <property type="project" value="TreeGrafter"/>
</dbReference>
<evidence type="ECO:0000313" key="3">
    <source>
        <dbReference type="EnsemblPlants" id="Kaladp0671s0002.1.v1.1"/>
    </source>
</evidence>
<dbReference type="GO" id="GO:0008270">
    <property type="term" value="F:zinc ion binding"/>
    <property type="evidence" value="ECO:0007669"/>
    <property type="project" value="TreeGrafter"/>
</dbReference>
<dbReference type="EnsemblPlants" id="Kaladp0671s0002.1.v1.1">
    <property type="protein sequence ID" value="Kaladp0671s0002.1.v1.1"/>
    <property type="gene ID" value="Kaladp0671s0002.v1.1"/>
</dbReference>
<dbReference type="GO" id="GO:0005829">
    <property type="term" value="C:cytosol"/>
    <property type="evidence" value="ECO:0007669"/>
    <property type="project" value="TreeGrafter"/>
</dbReference>
<accession>A0A7N0VF91</accession>
<evidence type="ECO:0000256" key="2">
    <source>
        <dbReference type="ARBA" id="ARBA00022833"/>
    </source>
</evidence>
<dbReference type="Proteomes" id="UP000594263">
    <property type="component" value="Unplaced"/>
</dbReference>
<dbReference type="GO" id="GO:0046294">
    <property type="term" value="P:formaldehyde catabolic process"/>
    <property type="evidence" value="ECO:0007669"/>
    <property type="project" value="TreeGrafter"/>
</dbReference>
<reference evidence="3" key="1">
    <citation type="submission" date="2021-01" db="UniProtKB">
        <authorList>
            <consortium name="EnsemblPlants"/>
        </authorList>
    </citation>
    <scope>IDENTIFICATION</scope>
</reference>
<name>A0A7N0VF91_KALFE</name>
<dbReference type="PANTHER" id="PTHR43880:SF56">
    <property type="entry name" value="ALCOHOL DEHYDROGENASE-LIKE 4"/>
    <property type="match status" value="1"/>
</dbReference>
<dbReference type="SUPFAM" id="SSF51735">
    <property type="entry name" value="NAD(P)-binding Rossmann-fold domains"/>
    <property type="match status" value="1"/>
</dbReference>
<keyword evidence="2" id="KW-0862">Zinc</keyword>